<evidence type="ECO:0000313" key="3">
    <source>
        <dbReference type="EMBL" id="CAF4392514.1"/>
    </source>
</evidence>
<accession>A0A8S2VH08</accession>
<name>A0A8S2VH08_9BILA</name>
<dbReference type="GO" id="GO:0045905">
    <property type="term" value="P:positive regulation of translational termination"/>
    <property type="evidence" value="ECO:0007669"/>
    <property type="project" value="InterPro"/>
</dbReference>
<feature type="non-terminal residue" evidence="3">
    <location>
        <position position="1"/>
    </location>
</feature>
<dbReference type="InterPro" id="IPR012340">
    <property type="entry name" value="NA-bd_OB-fold"/>
</dbReference>
<gene>
    <name evidence="2" type="ORF">BYL167_LOCUS26838</name>
    <name evidence="3" type="ORF">SMN809_LOCUS30072</name>
</gene>
<dbReference type="GO" id="GO:0003723">
    <property type="term" value="F:RNA binding"/>
    <property type="evidence" value="ECO:0007669"/>
    <property type="project" value="InterPro"/>
</dbReference>
<comment type="caution">
    <text evidence="3">The sequence shown here is derived from an EMBL/GenBank/DDBJ whole genome shotgun (WGS) entry which is preliminary data.</text>
</comment>
<dbReference type="GO" id="GO:0003746">
    <property type="term" value="F:translation elongation factor activity"/>
    <property type="evidence" value="ECO:0007669"/>
    <property type="project" value="InterPro"/>
</dbReference>
<evidence type="ECO:0000259" key="1">
    <source>
        <dbReference type="Pfam" id="PF01287"/>
    </source>
</evidence>
<dbReference type="Proteomes" id="UP000676336">
    <property type="component" value="Unassembled WGS sequence"/>
</dbReference>
<reference evidence="3" key="1">
    <citation type="submission" date="2021-02" db="EMBL/GenBank/DDBJ databases">
        <authorList>
            <person name="Nowell W R."/>
        </authorList>
    </citation>
    <scope>NUCLEOTIDE SEQUENCE</scope>
</reference>
<proteinExistence type="predicted"/>
<dbReference type="EMBL" id="CAJOBH010032443">
    <property type="protein sequence ID" value="CAF4284638.1"/>
    <property type="molecule type" value="Genomic_DNA"/>
</dbReference>
<dbReference type="Gene3D" id="2.40.50.140">
    <property type="entry name" value="Nucleic acid-binding proteins"/>
    <property type="match status" value="1"/>
</dbReference>
<sequence>VHLVGIDIFTGRRHEDVRPVGRIIQVPKVDKKDYILVSIANDGYTTLLDEDTCQIRSDLSIQDSDTARRLRD</sequence>
<dbReference type="Pfam" id="PF01287">
    <property type="entry name" value="eIF-5a"/>
    <property type="match status" value="1"/>
</dbReference>
<dbReference type="InterPro" id="IPR001884">
    <property type="entry name" value="IF5A-like"/>
</dbReference>
<protein>
    <recommendedName>
        <fullName evidence="1">Translation initiation factor 5A C-terminal domain-containing protein</fullName>
    </recommendedName>
</protein>
<dbReference type="InterPro" id="IPR020189">
    <property type="entry name" value="IF5A_C"/>
</dbReference>
<dbReference type="PANTHER" id="PTHR11673">
    <property type="entry name" value="TRANSLATION INITIATION FACTOR 5A FAMILY MEMBER"/>
    <property type="match status" value="1"/>
</dbReference>
<dbReference type="GO" id="GO:0045901">
    <property type="term" value="P:positive regulation of translational elongation"/>
    <property type="evidence" value="ECO:0007669"/>
    <property type="project" value="InterPro"/>
</dbReference>
<dbReference type="Proteomes" id="UP000681967">
    <property type="component" value="Unassembled WGS sequence"/>
</dbReference>
<evidence type="ECO:0000313" key="4">
    <source>
        <dbReference type="Proteomes" id="UP000676336"/>
    </source>
</evidence>
<evidence type="ECO:0000313" key="2">
    <source>
        <dbReference type="EMBL" id="CAF4284638.1"/>
    </source>
</evidence>
<organism evidence="3 4">
    <name type="scientific">Rotaria magnacalcarata</name>
    <dbReference type="NCBI Taxonomy" id="392030"/>
    <lineage>
        <taxon>Eukaryota</taxon>
        <taxon>Metazoa</taxon>
        <taxon>Spiralia</taxon>
        <taxon>Gnathifera</taxon>
        <taxon>Rotifera</taxon>
        <taxon>Eurotatoria</taxon>
        <taxon>Bdelloidea</taxon>
        <taxon>Philodinida</taxon>
        <taxon>Philodinidae</taxon>
        <taxon>Rotaria</taxon>
    </lineage>
</organism>
<dbReference type="GO" id="GO:0043022">
    <property type="term" value="F:ribosome binding"/>
    <property type="evidence" value="ECO:0007669"/>
    <property type="project" value="InterPro"/>
</dbReference>
<dbReference type="EMBL" id="CAJOBI010055581">
    <property type="protein sequence ID" value="CAF4392514.1"/>
    <property type="molecule type" value="Genomic_DNA"/>
</dbReference>
<feature type="domain" description="Translation initiation factor 5A C-terminal" evidence="1">
    <location>
        <begin position="29"/>
        <end position="71"/>
    </location>
</feature>
<feature type="non-terminal residue" evidence="3">
    <location>
        <position position="72"/>
    </location>
</feature>
<dbReference type="AlphaFoldDB" id="A0A8S2VH08"/>